<dbReference type="OrthoDB" id="9774451at2"/>
<organism evidence="5 6">
    <name type="scientific">Anaerotignum lactatifermentans DSM 14214</name>
    <dbReference type="NCBI Taxonomy" id="1121323"/>
    <lineage>
        <taxon>Bacteria</taxon>
        <taxon>Bacillati</taxon>
        <taxon>Bacillota</taxon>
        <taxon>Clostridia</taxon>
        <taxon>Lachnospirales</taxon>
        <taxon>Anaerotignaceae</taxon>
        <taxon>Anaerotignum</taxon>
    </lineage>
</organism>
<dbReference type="GeneID" id="78177333"/>
<evidence type="ECO:0000313" key="5">
    <source>
        <dbReference type="EMBL" id="SHK18112.1"/>
    </source>
</evidence>
<name>A0A1M6QCY6_9FIRM</name>
<dbReference type="PANTHER" id="PTHR35936">
    <property type="entry name" value="MEMBRANE-BOUND LYTIC MUREIN TRANSGLYCOSYLASE F"/>
    <property type="match status" value="1"/>
</dbReference>
<dbReference type="InterPro" id="IPR001320">
    <property type="entry name" value="Iontro_rcpt_C"/>
</dbReference>
<gene>
    <name evidence="5" type="ORF">SAMN02745138_01298</name>
</gene>
<feature type="signal peptide" evidence="2">
    <location>
        <begin position="1"/>
        <end position="22"/>
    </location>
</feature>
<dbReference type="GO" id="GO:0015276">
    <property type="term" value="F:ligand-gated monoatomic ion channel activity"/>
    <property type="evidence" value="ECO:0007669"/>
    <property type="project" value="InterPro"/>
</dbReference>
<accession>A0A1M6QCY6</accession>
<reference evidence="5 6" key="1">
    <citation type="submission" date="2016-11" db="EMBL/GenBank/DDBJ databases">
        <authorList>
            <person name="Jaros S."/>
            <person name="Januszkiewicz K."/>
            <person name="Wedrychowicz H."/>
        </authorList>
    </citation>
    <scope>NUCLEOTIDE SEQUENCE [LARGE SCALE GENOMIC DNA]</scope>
    <source>
        <strain evidence="5 6">DSM 14214</strain>
    </source>
</reference>
<dbReference type="AlphaFoldDB" id="A0A1M6QCY6"/>
<evidence type="ECO:0000259" key="4">
    <source>
        <dbReference type="SMART" id="SM00079"/>
    </source>
</evidence>
<dbReference type="EMBL" id="FRAH01000018">
    <property type="protein sequence ID" value="SHK18112.1"/>
    <property type="molecule type" value="Genomic_DNA"/>
</dbReference>
<dbReference type="Gene3D" id="3.40.190.10">
    <property type="entry name" value="Periplasmic binding protein-like II"/>
    <property type="match status" value="2"/>
</dbReference>
<feature type="domain" description="Ionotropic glutamate receptor C-terminal" evidence="4">
    <location>
        <begin position="46"/>
        <end position="268"/>
    </location>
</feature>
<evidence type="ECO:0000313" key="6">
    <source>
        <dbReference type="Proteomes" id="UP000183975"/>
    </source>
</evidence>
<dbReference type="PROSITE" id="PS51257">
    <property type="entry name" value="PROKAR_LIPOPROTEIN"/>
    <property type="match status" value="1"/>
</dbReference>
<evidence type="ECO:0000256" key="1">
    <source>
        <dbReference type="ARBA" id="ARBA00022729"/>
    </source>
</evidence>
<dbReference type="SUPFAM" id="SSF53850">
    <property type="entry name" value="Periplasmic binding protein-like II"/>
    <property type="match status" value="1"/>
</dbReference>
<dbReference type="RefSeq" id="WP_072850265.1">
    <property type="nucleotide sequence ID" value="NZ_FRAH01000018.1"/>
</dbReference>
<evidence type="ECO:0000256" key="2">
    <source>
        <dbReference type="SAM" id="SignalP"/>
    </source>
</evidence>
<sequence length="269" mass="28317">MKKYLKGILATTMVLSMTAALAGCGGSGETATTDDTAAEGGEAKETLVLATSADFPPYEYYEGQEIVGIDAEIAKALGEKLGYDVQIEDMNFDSIIPSIVSGKADIAMAGLTVTPERQESVDFTDSYATGVQVVIVNADSDITSVDDLFAEGANHTIGVQTATTGDLYTTGDIEEAGLGTVERYTKGTDAVAALTSGKIDCVVIDNEPAKAFVEANEGLKILDTEYITEDYAIALAKDSELTESINTALQELKDDGTVQSIIDKYITAE</sequence>
<dbReference type="SMART" id="SM00079">
    <property type="entry name" value="PBPe"/>
    <property type="match status" value="1"/>
</dbReference>
<dbReference type="GO" id="GO:0016020">
    <property type="term" value="C:membrane"/>
    <property type="evidence" value="ECO:0007669"/>
    <property type="project" value="InterPro"/>
</dbReference>
<dbReference type="SMART" id="SM00062">
    <property type="entry name" value="PBPb"/>
    <property type="match status" value="1"/>
</dbReference>
<protein>
    <submittedName>
        <fullName evidence="5">Amino acid ABC transporter substrate-binding protein, PAAT family (TC 3.A.1.3.-)</fullName>
    </submittedName>
</protein>
<evidence type="ECO:0000259" key="3">
    <source>
        <dbReference type="SMART" id="SM00062"/>
    </source>
</evidence>
<dbReference type="InterPro" id="IPR001638">
    <property type="entry name" value="Solute-binding_3/MltF_N"/>
</dbReference>
<dbReference type="PANTHER" id="PTHR35936:SF17">
    <property type="entry name" value="ARGININE-BINDING EXTRACELLULAR PROTEIN ARTP"/>
    <property type="match status" value="1"/>
</dbReference>
<dbReference type="Proteomes" id="UP000183975">
    <property type="component" value="Unassembled WGS sequence"/>
</dbReference>
<keyword evidence="1 2" id="KW-0732">Signal</keyword>
<feature type="chain" id="PRO_5013336871" evidence="2">
    <location>
        <begin position="23"/>
        <end position="269"/>
    </location>
</feature>
<feature type="domain" description="Solute-binding protein family 3/N-terminal" evidence="3">
    <location>
        <begin position="46"/>
        <end position="269"/>
    </location>
</feature>
<proteinExistence type="predicted"/>
<dbReference type="Pfam" id="PF00497">
    <property type="entry name" value="SBP_bac_3"/>
    <property type="match status" value="1"/>
</dbReference>
<keyword evidence="6" id="KW-1185">Reference proteome</keyword>